<evidence type="ECO:0000256" key="4">
    <source>
        <dbReference type="ARBA" id="ARBA00022989"/>
    </source>
</evidence>
<evidence type="ECO:0000256" key="6">
    <source>
        <dbReference type="SAM" id="Phobius"/>
    </source>
</evidence>
<dbReference type="Proteomes" id="UP000269544">
    <property type="component" value="Chromosome"/>
</dbReference>
<keyword evidence="8" id="KW-1185">Reference proteome</keyword>
<evidence type="ECO:0000256" key="2">
    <source>
        <dbReference type="ARBA" id="ARBA00022475"/>
    </source>
</evidence>
<feature type="transmembrane region" description="Helical" evidence="6">
    <location>
        <begin position="68"/>
        <end position="88"/>
    </location>
</feature>
<feature type="transmembrane region" description="Helical" evidence="6">
    <location>
        <begin position="34"/>
        <end position="56"/>
    </location>
</feature>
<keyword evidence="2" id="KW-1003">Cell membrane</keyword>
<keyword evidence="4 6" id="KW-1133">Transmembrane helix</keyword>
<proteinExistence type="predicted"/>
<feature type="transmembrane region" description="Helical" evidence="6">
    <location>
        <begin position="94"/>
        <end position="113"/>
    </location>
</feature>
<reference evidence="7 8" key="1">
    <citation type="submission" date="2018-12" db="EMBL/GenBank/DDBJ databases">
        <authorList>
            <consortium name="Pathogen Informatics"/>
        </authorList>
    </citation>
    <scope>NUCLEOTIDE SEQUENCE [LARGE SCALE GENOMIC DNA]</scope>
    <source>
        <strain evidence="7 8">NCTC13079</strain>
    </source>
</reference>
<name>A0A3S4YNE2_9FIRM</name>
<feature type="transmembrane region" description="Helical" evidence="6">
    <location>
        <begin position="9"/>
        <end position="28"/>
    </location>
</feature>
<keyword evidence="5 6" id="KW-0472">Membrane</keyword>
<dbReference type="InterPro" id="IPR005598">
    <property type="entry name" value="ATP_synth_I"/>
</dbReference>
<dbReference type="RefSeq" id="WP_126464628.1">
    <property type="nucleotide sequence ID" value="NZ_JAUSWF010000006.1"/>
</dbReference>
<dbReference type="OrthoDB" id="1707517at2"/>
<evidence type="ECO:0000313" key="7">
    <source>
        <dbReference type="EMBL" id="VEJ34426.1"/>
    </source>
</evidence>
<evidence type="ECO:0000256" key="5">
    <source>
        <dbReference type="ARBA" id="ARBA00023136"/>
    </source>
</evidence>
<comment type="subcellular location">
    <subcellularLocation>
        <location evidence="1">Cell membrane</location>
        <topology evidence="1">Multi-pass membrane protein</topology>
    </subcellularLocation>
</comment>
<evidence type="ECO:0000256" key="1">
    <source>
        <dbReference type="ARBA" id="ARBA00004651"/>
    </source>
</evidence>
<dbReference type="Pfam" id="PF03899">
    <property type="entry name" value="ATP-synt_I"/>
    <property type="match status" value="1"/>
</dbReference>
<protein>
    <submittedName>
        <fullName evidence="7">ATP synthase I chain</fullName>
    </submittedName>
</protein>
<organism evidence="7 8">
    <name type="scientific">Aedoeadaptatus ivorii</name>
    <dbReference type="NCBI Taxonomy" id="54006"/>
    <lineage>
        <taxon>Bacteria</taxon>
        <taxon>Bacillati</taxon>
        <taxon>Bacillota</taxon>
        <taxon>Tissierellia</taxon>
        <taxon>Tissierellales</taxon>
        <taxon>Peptoniphilaceae</taxon>
        <taxon>Aedoeadaptatus</taxon>
    </lineage>
</organism>
<dbReference type="AlphaFoldDB" id="A0A3S4YNE2"/>
<dbReference type="GO" id="GO:0005886">
    <property type="term" value="C:plasma membrane"/>
    <property type="evidence" value="ECO:0007669"/>
    <property type="project" value="UniProtKB-SubCell"/>
</dbReference>
<gene>
    <name evidence="7" type="ORF">NCTC13079_00148</name>
</gene>
<keyword evidence="3 6" id="KW-0812">Transmembrane</keyword>
<evidence type="ECO:0000256" key="3">
    <source>
        <dbReference type="ARBA" id="ARBA00022692"/>
    </source>
</evidence>
<dbReference type="EMBL" id="LR134523">
    <property type="protein sequence ID" value="VEJ34426.1"/>
    <property type="molecule type" value="Genomic_DNA"/>
</dbReference>
<sequence>MKDRFSNGYIVKTAGIMLIVSGIMFFLFETPGAYILGWVFGCLISMAMFKQLYFTLMRAVEKSERGASRYAGIHYALRYAIYAVVLVVAAKAEYLSLATTFFGLLSVKYVILAENGIRYLRERKGGGI</sequence>
<dbReference type="KEGG" id="piv:NCTC13079_00148"/>
<evidence type="ECO:0000313" key="8">
    <source>
        <dbReference type="Proteomes" id="UP000269544"/>
    </source>
</evidence>
<accession>A0A3S4YNE2</accession>